<comment type="caution">
    <text evidence="3">The sequence shown here is derived from an EMBL/GenBank/DDBJ whole genome shotgun (WGS) entry which is preliminary data.</text>
</comment>
<evidence type="ECO:0008006" key="5">
    <source>
        <dbReference type="Google" id="ProtNLM"/>
    </source>
</evidence>
<gene>
    <name evidence="3" type="ORF">ACHAWO_000216</name>
</gene>
<name>A0ABD3Q2G2_9STRA</name>
<feature type="region of interest" description="Disordered" evidence="2">
    <location>
        <begin position="194"/>
        <end position="214"/>
    </location>
</feature>
<keyword evidence="4" id="KW-1185">Reference proteome</keyword>
<dbReference type="AlphaFoldDB" id="A0ABD3Q2G2"/>
<dbReference type="InterPro" id="IPR025602">
    <property type="entry name" value="BCP1_family"/>
</dbReference>
<evidence type="ECO:0000313" key="3">
    <source>
        <dbReference type="EMBL" id="KAL3794433.1"/>
    </source>
</evidence>
<feature type="compositionally biased region" description="Polar residues" evidence="2">
    <location>
        <begin position="1"/>
        <end position="17"/>
    </location>
</feature>
<evidence type="ECO:0000256" key="2">
    <source>
        <dbReference type="SAM" id="MobiDB-lite"/>
    </source>
</evidence>
<sequence>MPTSLHPTRTHHLSSVITEKRASPRKMARKRKTETSNTAAAADTESASSAAGADSAKDDSTQADNEDDVHPQSDSDDSDSSSDDSLVLEGELIRNPDVDSSDDDSVSSGEGDSKSDDPEPTKKKAKQQKTDSKASKANNEPETIQVEFQFCDMNEKFFHGIKTLLHRHGIHASHSSQLADLIIENISVGTVLSTDYTPDNTDSKPSASSTPNDEPNVFGFASVINLTTHNSNPSITALKQLCLKHCPSEHKSEFETVLSGKTKRPAGFFFHERMVNVPLEITEVLHQQLVLDMDWAVQNAHGGEEERKALDFGAFVRMAPCYNSNGNVIYKYFDDEVFASNAEFVYSFDMPKLYEADEEEGVCSVIVLTKTGHRAAMKELGKMIGGN</sequence>
<feature type="compositionally biased region" description="Basic and acidic residues" evidence="2">
    <location>
        <begin position="111"/>
        <end position="134"/>
    </location>
</feature>
<feature type="compositionally biased region" description="Low complexity" evidence="2">
    <location>
        <begin position="35"/>
        <end position="54"/>
    </location>
</feature>
<dbReference type="PANTHER" id="PTHR13261">
    <property type="entry name" value="BRCA2 AND CDKN1A INTERACTING PROTEIN"/>
    <property type="match status" value="1"/>
</dbReference>
<reference evidence="3 4" key="1">
    <citation type="submission" date="2024-10" db="EMBL/GenBank/DDBJ databases">
        <title>Updated reference genomes for cyclostephanoid diatoms.</title>
        <authorList>
            <person name="Roberts W.R."/>
            <person name="Alverson A.J."/>
        </authorList>
    </citation>
    <scope>NUCLEOTIDE SEQUENCE [LARGE SCALE GENOMIC DNA]</scope>
    <source>
        <strain evidence="3 4">AJA010-31</strain>
    </source>
</reference>
<organism evidence="3 4">
    <name type="scientific">Cyclotella atomus</name>
    <dbReference type="NCBI Taxonomy" id="382360"/>
    <lineage>
        <taxon>Eukaryota</taxon>
        <taxon>Sar</taxon>
        <taxon>Stramenopiles</taxon>
        <taxon>Ochrophyta</taxon>
        <taxon>Bacillariophyta</taxon>
        <taxon>Coscinodiscophyceae</taxon>
        <taxon>Thalassiosirophycidae</taxon>
        <taxon>Stephanodiscales</taxon>
        <taxon>Stephanodiscaceae</taxon>
        <taxon>Cyclotella</taxon>
    </lineage>
</organism>
<protein>
    <recommendedName>
        <fullName evidence="5">Protein BCP1</fullName>
    </recommendedName>
</protein>
<dbReference type="Proteomes" id="UP001530400">
    <property type="component" value="Unassembled WGS sequence"/>
</dbReference>
<proteinExistence type="inferred from homology"/>
<feature type="compositionally biased region" description="Basic residues" evidence="2">
    <location>
        <begin position="23"/>
        <end position="32"/>
    </location>
</feature>
<comment type="similarity">
    <text evidence="1">Belongs to the BCP1 family.</text>
</comment>
<dbReference type="Pfam" id="PF13862">
    <property type="entry name" value="BCCIP"/>
    <property type="match status" value="1"/>
</dbReference>
<dbReference type="PANTHER" id="PTHR13261:SF0">
    <property type="entry name" value="BRCA2 AND CDKN1A-INTERACTING PROTEIN"/>
    <property type="match status" value="1"/>
</dbReference>
<evidence type="ECO:0000313" key="4">
    <source>
        <dbReference type="Proteomes" id="UP001530400"/>
    </source>
</evidence>
<evidence type="ECO:0000256" key="1">
    <source>
        <dbReference type="ARBA" id="ARBA00006781"/>
    </source>
</evidence>
<accession>A0ABD3Q2G2</accession>
<feature type="region of interest" description="Disordered" evidence="2">
    <location>
        <begin position="1"/>
        <end position="140"/>
    </location>
</feature>
<dbReference type="EMBL" id="JALLPJ020000357">
    <property type="protein sequence ID" value="KAL3794433.1"/>
    <property type="molecule type" value="Genomic_DNA"/>
</dbReference>
<feature type="compositionally biased region" description="Polar residues" evidence="2">
    <location>
        <begin position="194"/>
        <end position="213"/>
    </location>
</feature>